<proteinExistence type="predicted"/>
<gene>
    <name evidence="2" type="ORF">H5P28_03910</name>
</gene>
<protein>
    <submittedName>
        <fullName evidence="2">Uncharacterized protein</fullName>
    </submittedName>
</protein>
<dbReference type="EMBL" id="JACHVB010000013">
    <property type="protein sequence ID" value="MBC2593398.1"/>
    <property type="molecule type" value="Genomic_DNA"/>
</dbReference>
<keyword evidence="1" id="KW-0732">Signal</keyword>
<accession>A0A842HBF0</accession>
<sequence length="296" mass="31643">MKFPCSLILLTLASAFTSSAWSDETWPIRLSYPRHVGQTYGLSINIESSVSNSLTLPGTPAHKQEMNSKTVFEGTVKVTAVNDQGRATGAEITVNTFTVDIDTLQTGPQTLFPEGTVITATTEPDGVSFTVPGEEISDFGQQTLGSLLLIDNGLPATEDIFATDKTIKVGNMWLVDGEAAARSLSNEQLQVKAEDVNGSGSLVAVEEVNGQRCLNIKGHMWANNLKPGNLPAGTTVTLGQISLKTDILAPLDTDNGPLKKDASVNVYFSATNESENGSALIQSVITEQRTEQYSFE</sequence>
<keyword evidence="3" id="KW-1185">Reference proteome</keyword>
<evidence type="ECO:0000313" key="2">
    <source>
        <dbReference type="EMBL" id="MBC2593398.1"/>
    </source>
</evidence>
<reference evidence="2 3" key="1">
    <citation type="submission" date="2020-07" db="EMBL/GenBank/DDBJ databases">
        <authorList>
            <person name="Feng X."/>
        </authorList>
    </citation>
    <scope>NUCLEOTIDE SEQUENCE [LARGE SCALE GENOMIC DNA]</scope>
    <source>
        <strain evidence="2 3">JCM31066</strain>
    </source>
</reference>
<evidence type="ECO:0000256" key="1">
    <source>
        <dbReference type="SAM" id="SignalP"/>
    </source>
</evidence>
<evidence type="ECO:0000313" key="3">
    <source>
        <dbReference type="Proteomes" id="UP000546464"/>
    </source>
</evidence>
<feature type="chain" id="PRO_5032397531" evidence="1">
    <location>
        <begin position="23"/>
        <end position="296"/>
    </location>
</feature>
<dbReference type="Proteomes" id="UP000546464">
    <property type="component" value="Unassembled WGS sequence"/>
</dbReference>
<organism evidence="2 3">
    <name type="scientific">Ruficoccus amylovorans</name>
    <dbReference type="NCBI Taxonomy" id="1804625"/>
    <lineage>
        <taxon>Bacteria</taxon>
        <taxon>Pseudomonadati</taxon>
        <taxon>Verrucomicrobiota</taxon>
        <taxon>Opitutia</taxon>
        <taxon>Puniceicoccales</taxon>
        <taxon>Cerasicoccaceae</taxon>
        <taxon>Ruficoccus</taxon>
    </lineage>
</organism>
<comment type="caution">
    <text evidence="2">The sequence shown here is derived from an EMBL/GenBank/DDBJ whole genome shotgun (WGS) entry which is preliminary data.</text>
</comment>
<name>A0A842HBF0_9BACT</name>
<dbReference type="AlphaFoldDB" id="A0A842HBF0"/>
<dbReference type="RefSeq" id="WP_185674404.1">
    <property type="nucleotide sequence ID" value="NZ_JACHVB010000013.1"/>
</dbReference>
<feature type="signal peptide" evidence="1">
    <location>
        <begin position="1"/>
        <end position="22"/>
    </location>
</feature>